<evidence type="ECO:0000256" key="8">
    <source>
        <dbReference type="ARBA" id="ARBA00022741"/>
    </source>
</evidence>
<dbReference type="Gene3D" id="3.90.780.10">
    <property type="entry name" value="5'-Nucleotidase, C-terminal domain"/>
    <property type="match status" value="1"/>
</dbReference>
<dbReference type="InterPro" id="IPR041827">
    <property type="entry name" value="CpdB_N"/>
</dbReference>
<dbReference type="Pfam" id="PF02872">
    <property type="entry name" value="5_nucleotid_C"/>
    <property type="match status" value="1"/>
</dbReference>
<gene>
    <name evidence="14" type="primary">cpdB</name>
    <name evidence="14" type="ORF">CH54_2016</name>
</gene>
<keyword evidence="6" id="KW-0479">Metal-binding</keyword>
<feature type="domain" description="5'-Nucleotidase C-terminal" evidence="13">
    <location>
        <begin position="417"/>
        <end position="610"/>
    </location>
</feature>
<comment type="cofactor">
    <cofactor evidence="3">
        <name>a divalent metal cation</name>
        <dbReference type="ChEBI" id="CHEBI:60240"/>
    </cofactor>
</comment>
<protein>
    <submittedName>
        <fullName evidence="14">2',3'-cyclic-nucleotide 2'-phosphodiesterase</fullName>
        <ecNumber evidence="14">3.1.4.16</ecNumber>
    </submittedName>
</protein>
<keyword evidence="15" id="KW-1185">Reference proteome</keyword>
<evidence type="ECO:0000313" key="14">
    <source>
        <dbReference type="EMBL" id="AJJ34455.1"/>
    </source>
</evidence>
<dbReference type="SUPFAM" id="SSF56300">
    <property type="entry name" value="Metallo-dependent phosphatases"/>
    <property type="match status" value="1"/>
</dbReference>
<dbReference type="PANTHER" id="PTHR11575">
    <property type="entry name" value="5'-NUCLEOTIDASE-RELATED"/>
    <property type="match status" value="1"/>
</dbReference>
<evidence type="ECO:0000256" key="3">
    <source>
        <dbReference type="ARBA" id="ARBA00001968"/>
    </source>
</evidence>
<dbReference type="InterPro" id="IPR004843">
    <property type="entry name" value="Calcineurin-like_PHP"/>
</dbReference>
<dbReference type="PRINTS" id="PR01607">
    <property type="entry name" value="APYRASEFAMLY"/>
</dbReference>
<organism evidence="14 15">
    <name type="scientific">Yersinia rochesterensis</name>
    <dbReference type="NCBI Taxonomy" id="1604335"/>
    <lineage>
        <taxon>Bacteria</taxon>
        <taxon>Pseudomonadati</taxon>
        <taxon>Pseudomonadota</taxon>
        <taxon>Gammaproteobacteria</taxon>
        <taxon>Enterobacterales</taxon>
        <taxon>Yersiniaceae</taxon>
        <taxon>Yersinia</taxon>
    </lineage>
</organism>
<keyword evidence="10" id="KW-0511">Multifunctional enzyme</keyword>
<accession>A0ABM5SJ24</accession>
<dbReference type="Gene3D" id="3.60.21.10">
    <property type="match status" value="1"/>
</dbReference>
<comment type="subcellular location">
    <subcellularLocation>
        <location evidence="4">Cell envelope</location>
    </subcellularLocation>
</comment>
<dbReference type="NCBIfam" id="TIGR01390">
    <property type="entry name" value="CycNucDiestase"/>
    <property type="match status" value="1"/>
</dbReference>
<evidence type="ECO:0000256" key="10">
    <source>
        <dbReference type="ARBA" id="ARBA00023268"/>
    </source>
</evidence>
<evidence type="ECO:0000259" key="12">
    <source>
        <dbReference type="Pfam" id="PF00149"/>
    </source>
</evidence>
<dbReference type="Proteomes" id="UP000031883">
    <property type="component" value="Chromosome"/>
</dbReference>
<proteinExistence type="inferred from homology"/>
<dbReference type="Pfam" id="PF00149">
    <property type="entry name" value="Metallophos"/>
    <property type="match status" value="1"/>
</dbReference>
<keyword evidence="7" id="KW-0732">Signal</keyword>
<dbReference type="PROSITE" id="PS00786">
    <property type="entry name" value="5_NUCLEOTIDASE_2"/>
    <property type="match status" value="1"/>
</dbReference>
<dbReference type="PROSITE" id="PS00785">
    <property type="entry name" value="5_NUCLEOTIDASE_1"/>
    <property type="match status" value="1"/>
</dbReference>
<dbReference type="GO" id="GO:0008663">
    <property type="term" value="F:2',3'-cyclic-nucleotide 2'-phosphodiesterase activity"/>
    <property type="evidence" value="ECO:0007669"/>
    <property type="project" value="UniProtKB-EC"/>
</dbReference>
<dbReference type="SUPFAM" id="SSF55816">
    <property type="entry name" value="5'-nucleotidase (syn. UDP-sugar hydrolase), C-terminal domain"/>
    <property type="match status" value="1"/>
</dbReference>
<comment type="catalytic activity">
    <reaction evidence="1">
        <text>a ribonucleoside 3'-phosphate + H2O = a ribonucleoside + phosphate</text>
        <dbReference type="Rhea" id="RHEA:10144"/>
        <dbReference type="ChEBI" id="CHEBI:13197"/>
        <dbReference type="ChEBI" id="CHEBI:15377"/>
        <dbReference type="ChEBI" id="CHEBI:18254"/>
        <dbReference type="ChEBI" id="CHEBI:43474"/>
        <dbReference type="EC" id="3.1.3.6"/>
    </reaction>
</comment>
<keyword evidence="8 11" id="KW-0547">Nucleotide-binding</keyword>
<evidence type="ECO:0000256" key="11">
    <source>
        <dbReference type="RuleBase" id="RU362119"/>
    </source>
</evidence>
<dbReference type="CDD" id="cd07410">
    <property type="entry name" value="MPP_CpdB_N"/>
    <property type="match status" value="1"/>
</dbReference>
<evidence type="ECO:0000256" key="5">
    <source>
        <dbReference type="ARBA" id="ARBA00006654"/>
    </source>
</evidence>
<evidence type="ECO:0000256" key="4">
    <source>
        <dbReference type="ARBA" id="ARBA00004196"/>
    </source>
</evidence>
<evidence type="ECO:0000313" key="15">
    <source>
        <dbReference type="Proteomes" id="UP000031883"/>
    </source>
</evidence>
<keyword evidence="9 11" id="KW-0378">Hydrolase</keyword>
<evidence type="ECO:0000256" key="7">
    <source>
        <dbReference type="ARBA" id="ARBA00022729"/>
    </source>
</evidence>
<sequence length="709" mass="78164">MRSGELTCCNCEHLGVIRNHFLPNFTLCYDDLLNLHILLRYRSNCFVNGKDTMEKAMFKRPLTLSLLASLIAVATSTAQAATVDLRVLETTDLHSNMMDFDYYKDKPTEKFGLVRTASLIEAARQQATNSVLVDNGDLIQGSPLGDYMAAKGLKAGEIHPVYKAMNTLDYTVGNIGNHEFNYGLDYLKKSLAGAKFPYVNANVIDVKTGKPLFQPYLIVDTPVKDRDGKSHNLRIGYIGFVPPQVMIWDKANLTGKVTVDDITETAKKWVPEMRQQGADLVVAIPHSGLSSDPYKTMAENSVYYLSQVPGIDAIMFGHAHAVFPSKDFAAIKGADIAQGTLNGIPAVMPGQWGDHLGVVDFVLNNDQGQWQVTQAKAEARPIFDKATQKSLAAENTNLVKVLAADHQGTRDFVSQPIGTASDNMYSYLSLIQDDPTVQIVNNAQRAYTEHFIQGDPDLADLPVLSAAAPFKAGGRKNDPASFVEVEKGELTFRNAADLYLYPNTLVVVKASGADVKQWLECSAAQFNQIDVNSSKPQSLINWDGFRTYNFDVIDGVNYEIDVSQPARYDGECALINDKAERIKNLTFNGKPIDPKATFLIATNNYRAYSGKFSGTGDSHIAFASPDENRAVLSAYISAETKKQGQVTPQADNNWRLATLESQHPLDIRFETSPSAKAAEFIQQKAQYPMKAMGTDEIGFEVYQIDLQKK</sequence>
<evidence type="ECO:0000259" key="13">
    <source>
        <dbReference type="Pfam" id="PF02872"/>
    </source>
</evidence>
<dbReference type="EC" id="3.1.4.16" evidence="14"/>
<dbReference type="NCBIfam" id="NF006938">
    <property type="entry name" value="PRK09420.1"/>
    <property type="match status" value="1"/>
</dbReference>
<evidence type="ECO:0000256" key="9">
    <source>
        <dbReference type="ARBA" id="ARBA00022801"/>
    </source>
</evidence>
<evidence type="ECO:0000256" key="2">
    <source>
        <dbReference type="ARBA" id="ARBA00001730"/>
    </source>
</evidence>
<dbReference type="EMBL" id="CP009997">
    <property type="protein sequence ID" value="AJJ34455.1"/>
    <property type="molecule type" value="Genomic_DNA"/>
</dbReference>
<feature type="domain" description="Calcineurin-like phosphoesterase" evidence="12">
    <location>
        <begin position="85"/>
        <end position="321"/>
    </location>
</feature>
<reference evidence="14 15" key="1">
    <citation type="journal article" date="2015" name="Genome Announc.">
        <title>Thirty-Two Complete Genome Assemblies of Nine Yersinia Species, Including Y. pestis, Y. pseudotuberculosis, and Y. enterocolitica.</title>
        <authorList>
            <person name="Johnson S.L."/>
            <person name="Daligault H.E."/>
            <person name="Davenport K.W."/>
            <person name="Jaissle J."/>
            <person name="Frey K.G."/>
            <person name="Ladner J.T."/>
            <person name="Broomall S.M."/>
            <person name="Bishop-Lilly K.A."/>
            <person name="Bruce D.C."/>
            <person name="Coyne S.R."/>
            <person name="Gibbons H.S."/>
            <person name="Lo C.C."/>
            <person name="Munk A.C."/>
            <person name="Rosenzweig C.N."/>
            <person name="Koroleva G.I."/>
            <person name="Palacios G.F."/>
            <person name="Redden C.L."/>
            <person name="Xu Y."/>
            <person name="Minogue T.D."/>
            <person name="Chain P.S."/>
        </authorList>
    </citation>
    <scope>NUCLEOTIDE SEQUENCE [LARGE SCALE GENOMIC DNA]</scope>
    <source>
        <strain evidence="14 15">Y231</strain>
    </source>
</reference>
<evidence type="ECO:0000256" key="6">
    <source>
        <dbReference type="ARBA" id="ARBA00022723"/>
    </source>
</evidence>
<name>A0ABM5SJ24_9GAMM</name>
<comment type="catalytic activity">
    <reaction evidence="2">
        <text>a nucleoside 2',3'-cyclic phosphate + H2O = a nucleoside 3'-phosphate + H(+)</text>
        <dbReference type="Rhea" id="RHEA:19621"/>
        <dbReference type="ChEBI" id="CHEBI:15377"/>
        <dbReference type="ChEBI" id="CHEBI:15378"/>
        <dbReference type="ChEBI" id="CHEBI:66949"/>
        <dbReference type="ChEBI" id="CHEBI:66954"/>
        <dbReference type="EC" id="3.1.4.16"/>
    </reaction>
</comment>
<dbReference type="PANTHER" id="PTHR11575:SF6">
    <property type="entry name" value="2',3'-CYCLIC-NUCLEOTIDE 2'-PHOSPHODIESTERASE_3'-NUCLEOTIDASE"/>
    <property type="match status" value="1"/>
</dbReference>
<dbReference type="InterPro" id="IPR006294">
    <property type="entry name" value="Cyc_nuc_PDE_nucleotidase"/>
</dbReference>
<dbReference type="InterPro" id="IPR036907">
    <property type="entry name" value="5'-Nucleotdase_C_sf"/>
</dbReference>
<dbReference type="InterPro" id="IPR006146">
    <property type="entry name" value="5'-Nucleotdase_CS"/>
</dbReference>
<dbReference type="InterPro" id="IPR006179">
    <property type="entry name" value="5_nucleotidase/apyrase"/>
</dbReference>
<comment type="similarity">
    <text evidence="5 11">Belongs to the 5'-nucleotidase family.</text>
</comment>
<evidence type="ECO:0000256" key="1">
    <source>
        <dbReference type="ARBA" id="ARBA00000527"/>
    </source>
</evidence>
<dbReference type="InterPro" id="IPR008334">
    <property type="entry name" value="5'-Nucleotdase_C"/>
</dbReference>
<dbReference type="InterPro" id="IPR029052">
    <property type="entry name" value="Metallo-depent_PP-like"/>
</dbReference>